<protein>
    <submittedName>
        <fullName evidence="5">Saccharopine dehydrogenase</fullName>
    </submittedName>
</protein>
<dbReference type="PANTHER" id="PTHR11133:SF22">
    <property type="entry name" value="ALPHA-AMINOADIPIC SEMIALDEHYDE SYNTHASE, MITOCHONDRIAL"/>
    <property type="match status" value="1"/>
</dbReference>
<keyword evidence="1" id="KW-0521">NADP</keyword>
<evidence type="ECO:0000259" key="3">
    <source>
        <dbReference type="Pfam" id="PF03435"/>
    </source>
</evidence>
<dbReference type="InterPro" id="IPR005097">
    <property type="entry name" value="Sacchrp_dh_NADP-bd"/>
</dbReference>
<reference evidence="5 6" key="1">
    <citation type="submission" date="2010-05" db="EMBL/GenBank/DDBJ databases">
        <title>The Genome Sequence of Thecamonas trahens ATCC 50062.</title>
        <authorList>
            <consortium name="The Broad Institute Genome Sequencing Platform"/>
            <person name="Russ C."/>
            <person name="Cuomo C."/>
            <person name="Shea T."/>
            <person name="Young S.K."/>
            <person name="Zeng Q."/>
            <person name="Koehrsen M."/>
            <person name="Haas B."/>
            <person name="Borodovsky M."/>
            <person name="Guigo R."/>
            <person name="Alvarado L."/>
            <person name="Berlin A."/>
            <person name="Bochicchio J."/>
            <person name="Borenstein D."/>
            <person name="Chapman S."/>
            <person name="Chen Z."/>
            <person name="Freedman E."/>
            <person name="Gellesch M."/>
            <person name="Goldberg J."/>
            <person name="Griggs A."/>
            <person name="Gujja S."/>
            <person name="Heilman E."/>
            <person name="Heiman D."/>
            <person name="Hepburn T."/>
            <person name="Howarth C."/>
            <person name="Jen D."/>
            <person name="Larson L."/>
            <person name="Mehta T."/>
            <person name="Park D."/>
            <person name="Pearson M."/>
            <person name="Roberts A."/>
            <person name="Saif S."/>
            <person name="Shenoy N."/>
            <person name="Sisk P."/>
            <person name="Stolte C."/>
            <person name="Sykes S."/>
            <person name="Thomson T."/>
            <person name="Walk T."/>
            <person name="White J."/>
            <person name="Yandava C."/>
            <person name="Burger G."/>
            <person name="Gray M.W."/>
            <person name="Holland P.W.H."/>
            <person name="King N."/>
            <person name="Lang F.B.F."/>
            <person name="Roger A.J."/>
            <person name="Ruiz-Trillo I."/>
            <person name="Lander E."/>
            <person name="Nusbaum C."/>
        </authorList>
    </citation>
    <scope>NUCLEOTIDE SEQUENCE [LARGE SCALE GENOMIC DNA]</scope>
    <source>
        <strain evidence="5 6">ATCC 50062</strain>
    </source>
</reference>
<dbReference type="OMA" id="WNYKFTW"/>
<proteinExistence type="predicted"/>
<dbReference type="Gene3D" id="3.30.360.10">
    <property type="entry name" value="Dihydrodipicolinate Reductase, domain 2"/>
    <property type="match status" value="1"/>
</dbReference>
<evidence type="ECO:0000256" key="2">
    <source>
        <dbReference type="ARBA" id="ARBA00023002"/>
    </source>
</evidence>
<dbReference type="GeneID" id="25563684"/>
<dbReference type="FunFam" id="3.30.360.10:FF:000008">
    <property type="entry name" value="Alpha-aminoadipic semialdehyde synthase, mitochondrial"/>
    <property type="match status" value="1"/>
</dbReference>
<keyword evidence="6" id="KW-1185">Reference proteome</keyword>
<feature type="domain" description="Saccharopine dehydrogenase NADP binding" evidence="3">
    <location>
        <begin position="8"/>
        <end position="124"/>
    </location>
</feature>
<dbReference type="STRING" id="461836.A0A0L0D713"/>
<dbReference type="SUPFAM" id="SSF55347">
    <property type="entry name" value="Glyceraldehyde-3-phosphate dehydrogenase-like, C-terminal domain"/>
    <property type="match status" value="1"/>
</dbReference>
<dbReference type="eggNOG" id="KOG0172">
    <property type="taxonomic scope" value="Eukaryota"/>
</dbReference>
<dbReference type="PANTHER" id="PTHR11133">
    <property type="entry name" value="SACCHAROPINE DEHYDROGENASE"/>
    <property type="match status" value="1"/>
</dbReference>
<organism evidence="5 6">
    <name type="scientific">Thecamonas trahens ATCC 50062</name>
    <dbReference type="NCBI Taxonomy" id="461836"/>
    <lineage>
        <taxon>Eukaryota</taxon>
        <taxon>Apusozoa</taxon>
        <taxon>Apusomonadida</taxon>
        <taxon>Apusomonadidae</taxon>
        <taxon>Thecamonas</taxon>
    </lineage>
</organism>
<dbReference type="Pfam" id="PF16653">
    <property type="entry name" value="Sacchrp_dh_C"/>
    <property type="match status" value="1"/>
</dbReference>
<sequence length="473" mass="50953">MAAPTQHVLVLGSGFCAGPLVVYLSQHGYGVKVASRTLERAEKMIAGLDNVEALELDITHDSAEARLHELVPDVDLVVSMLPYIYHVKAAKVAIAHKKHFATTSYVSDAMRELEADAKDAGIILLNECGVDPGTDHASAMKIVHEVQSKGGYIKSFSSYCGGLPAPHFNDNPMGYKLSWAPRGVLLAGRNTAKFKKDGEEVTIPGEDLFDSYEDMHVPGFGPLEGYPNRDSTQYEEIYGLTGIQDLVRGTFRYPGWCATIKKMVDLGLMSLEEDNSLPGKPYPELVEMLVTAKGGPFDAADPAGSVAGVLGLEKDSVIVKKMAWLGLFDASKPIPPAGNTPLDALSALCEERMQYGPGEQDCIVMLHQFKVEYDDGRKEHISSRLISVGKQPDGGSAMARTVALPVAIAIDLILQGEFNDLTGIQIPITPRLYNPILEGLAKEGIEWEETVVSVVPQQSSSTVNSAAPSPTSS</sequence>
<dbReference type="InterPro" id="IPR032095">
    <property type="entry name" value="Sacchrp_dh-like_C"/>
</dbReference>
<keyword evidence="2" id="KW-0560">Oxidoreductase</keyword>
<feature type="domain" description="Saccharopine dehydrogenase-like C-terminal" evidence="4">
    <location>
        <begin position="129"/>
        <end position="445"/>
    </location>
</feature>
<accession>A0A0L0D713</accession>
<dbReference type="OrthoDB" id="10059875at2759"/>
<dbReference type="GO" id="GO:0019878">
    <property type="term" value="P:lysine biosynthetic process via aminoadipic acid"/>
    <property type="evidence" value="ECO:0007669"/>
    <property type="project" value="TreeGrafter"/>
</dbReference>
<dbReference type="Pfam" id="PF03435">
    <property type="entry name" value="Sacchrp_dh_NADP"/>
    <property type="match status" value="1"/>
</dbReference>
<dbReference type="RefSeq" id="XP_013758913.1">
    <property type="nucleotide sequence ID" value="XM_013903459.1"/>
</dbReference>
<dbReference type="GO" id="GO:0005737">
    <property type="term" value="C:cytoplasm"/>
    <property type="evidence" value="ECO:0007669"/>
    <property type="project" value="TreeGrafter"/>
</dbReference>
<dbReference type="Gene3D" id="1.10.1870.10">
    <property type="entry name" value="Domain 3, Saccharopine reductase"/>
    <property type="match status" value="1"/>
</dbReference>
<evidence type="ECO:0000259" key="4">
    <source>
        <dbReference type="Pfam" id="PF16653"/>
    </source>
</evidence>
<evidence type="ECO:0000256" key="1">
    <source>
        <dbReference type="ARBA" id="ARBA00022857"/>
    </source>
</evidence>
<dbReference type="InterPro" id="IPR036291">
    <property type="entry name" value="NAD(P)-bd_dom_sf"/>
</dbReference>
<gene>
    <name evidence="5" type="ORF">AMSG_04122</name>
</gene>
<dbReference type="GO" id="GO:0004753">
    <property type="term" value="F:saccharopine dehydrogenase activity"/>
    <property type="evidence" value="ECO:0007669"/>
    <property type="project" value="TreeGrafter"/>
</dbReference>
<dbReference type="InterPro" id="IPR051168">
    <property type="entry name" value="AASS"/>
</dbReference>
<dbReference type="SUPFAM" id="SSF51735">
    <property type="entry name" value="NAD(P)-binding Rossmann-fold domains"/>
    <property type="match status" value="1"/>
</dbReference>
<evidence type="ECO:0000313" key="6">
    <source>
        <dbReference type="Proteomes" id="UP000054408"/>
    </source>
</evidence>
<dbReference type="Proteomes" id="UP000054408">
    <property type="component" value="Unassembled WGS sequence"/>
</dbReference>
<dbReference type="AlphaFoldDB" id="A0A0L0D713"/>
<name>A0A0L0D713_THETB</name>
<dbReference type="Gene3D" id="3.40.50.720">
    <property type="entry name" value="NAD(P)-binding Rossmann-like Domain"/>
    <property type="match status" value="1"/>
</dbReference>
<evidence type="ECO:0000313" key="5">
    <source>
        <dbReference type="EMBL" id="KNC47891.1"/>
    </source>
</evidence>
<dbReference type="EMBL" id="GL349449">
    <property type="protein sequence ID" value="KNC47891.1"/>
    <property type="molecule type" value="Genomic_DNA"/>
</dbReference>